<dbReference type="InterPro" id="IPR010753">
    <property type="entry name" value="DUF1330"/>
</dbReference>
<dbReference type="PANTHER" id="PTHR41521:SF4">
    <property type="entry name" value="BLR0684 PROTEIN"/>
    <property type="match status" value="1"/>
</dbReference>
<accession>A0A7C5M0E2</accession>
<dbReference type="PANTHER" id="PTHR41521">
    <property type="match status" value="1"/>
</dbReference>
<dbReference type="AlphaFoldDB" id="A0A7C5M0E2"/>
<dbReference type="Pfam" id="PF07045">
    <property type="entry name" value="DUF1330"/>
    <property type="match status" value="1"/>
</dbReference>
<dbReference type="InterPro" id="IPR011008">
    <property type="entry name" value="Dimeric_a/b-barrel"/>
</dbReference>
<dbReference type="SUPFAM" id="SSF54909">
    <property type="entry name" value="Dimeric alpha+beta barrel"/>
    <property type="match status" value="1"/>
</dbReference>
<comment type="caution">
    <text evidence="2">The sequence shown here is derived from an EMBL/GenBank/DDBJ whole genome shotgun (WGS) entry which is preliminary data.</text>
</comment>
<dbReference type="Gene3D" id="3.30.70.100">
    <property type="match status" value="1"/>
</dbReference>
<reference evidence="2" key="1">
    <citation type="journal article" date="2020" name="mSystems">
        <title>Genome- and Community-Level Interaction Insights into Carbon Utilization and Element Cycling Functions of Hydrothermarchaeota in Hydrothermal Sediment.</title>
        <authorList>
            <person name="Zhou Z."/>
            <person name="Liu Y."/>
            <person name="Xu W."/>
            <person name="Pan J."/>
            <person name="Luo Z.H."/>
            <person name="Li M."/>
        </authorList>
    </citation>
    <scope>NUCLEOTIDE SEQUENCE [LARGE SCALE GENOMIC DNA]</scope>
    <source>
        <strain evidence="2">HyVt-485</strain>
    </source>
</reference>
<feature type="domain" description="DUF1330" evidence="1">
    <location>
        <begin position="6"/>
        <end position="95"/>
    </location>
</feature>
<proteinExistence type="predicted"/>
<name>A0A7C5M0E2_9PROT</name>
<sequence>MSVRMIITAVISDREKFLQAYAKPAAALVEKYGGRYKAIGREAQLLEGEWGEGASVLVSEWPNREAAYAFWTSDEYEKLKAHRHGIAQVQVLMIDMQDLDQSSS</sequence>
<organism evidence="2">
    <name type="scientific">Hellea balneolensis</name>
    <dbReference type="NCBI Taxonomy" id="287478"/>
    <lineage>
        <taxon>Bacteria</taxon>
        <taxon>Pseudomonadati</taxon>
        <taxon>Pseudomonadota</taxon>
        <taxon>Alphaproteobacteria</taxon>
        <taxon>Maricaulales</taxon>
        <taxon>Robiginitomaculaceae</taxon>
        <taxon>Hellea</taxon>
    </lineage>
</organism>
<evidence type="ECO:0000313" key="2">
    <source>
        <dbReference type="EMBL" id="HHL43272.1"/>
    </source>
</evidence>
<protein>
    <submittedName>
        <fullName evidence="2">DUF1330 domain-containing protein</fullName>
    </submittedName>
</protein>
<dbReference type="EMBL" id="DRMJ01000343">
    <property type="protein sequence ID" value="HHL43272.1"/>
    <property type="molecule type" value="Genomic_DNA"/>
</dbReference>
<evidence type="ECO:0000259" key="1">
    <source>
        <dbReference type="Pfam" id="PF07045"/>
    </source>
</evidence>
<gene>
    <name evidence="2" type="ORF">ENJ42_06640</name>
</gene>
<dbReference type="Proteomes" id="UP000885830">
    <property type="component" value="Unassembled WGS sequence"/>
</dbReference>